<evidence type="ECO:0000313" key="2">
    <source>
        <dbReference type="EMBL" id="QBX35468.1"/>
    </source>
</evidence>
<evidence type="ECO:0000313" key="3">
    <source>
        <dbReference type="Proteomes" id="UP000296374"/>
    </source>
</evidence>
<dbReference type="KEGG" id="plia:E4191_12785"/>
<feature type="region of interest" description="Disordered" evidence="1">
    <location>
        <begin position="1"/>
        <end position="163"/>
    </location>
</feature>
<proteinExistence type="predicted"/>
<evidence type="ECO:0000256" key="1">
    <source>
        <dbReference type="SAM" id="MobiDB-lite"/>
    </source>
</evidence>
<evidence type="ECO:0008006" key="4">
    <source>
        <dbReference type="Google" id="ProtNLM"/>
    </source>
</evidence>
<gene>
    <name evidence="2" type="ORF">E4191_12785</name>
</gene>
<feature type="region of interest" description="Disordered" evidence="1">
    <location>
        <begin position="226"/>
        <end position="287"/>
    </location>
</feature>
<dbReference type="AlphaFoldDB" id="A0A4P7HMH6"/>
<dbReference type="EMBL" id="CP038439">
    <property type="protein sequence ID" value="QBX35468.1"/>
    <property type="molecule type" value="Genomic_DNA"/>
</dbReference>
<organism evidence="2 3">
    <name type="scientific">Paracoccus liaowanqingii</name>
    <dbReference type="NCBI Taxonomy" id="2560053"/>
    <lineage>
        <taxon>Bacteria</taxon>
        <taxon>Pseudomonadati</taxon>
        <taxon>Pseudomonadota</taxon>
        <taxon>Alphaproteobacteria</taxon>
        <taxon>Rhodobacterales</taxon>
        <taxon>Paracoccaceae</taxon>
        <taxon>Paracoccus</taxon>
    </lineage>
</organism>
<sequence>MTRPRRTPAARSASAGGSAPEASAPARKPRKTPPRKSLAAGQAAIPDQPADGPLTAAARPRRRVAAEPPSERFADSQPIPKPLKPRPRRKAEAAAAPPVPSDFPAIRDDEPVWSVEEFVFDSDPVLPDDPGPSAPSSRPPRYHPDRFPDAAITPSTLSGVPVPGEAARELARIREGMQQIRRMIDAPTATGESAWMLLQSLCHDPLPRRRANTTTAMARLMAFPPSALSSHAGDDDPGKDRSVTAARRPSGTGRSRQPHPSRMSTECSPVSAPTRIEGPRGIASYSDRAATSGPWDLAPLTIAPVGPDLWWTGLQPADPQTPIALLADMGMPATQVPQQTKPQAFAAWPVACDPRVTGAGFTRQPKAKSRVMGLLAAWADWLLWRLQPPRIPQVGYQDAMQLVPQPALAATDSVLAMSKTVHPNAIGLAPPNLSVPESQAAEEKSMASLPNGDQKDETPTDAEGSPHDPVPAGAADIPILSTEMVAQALTEALVDDSLRSQVLEMIRDELAGEMGARFSGNLQAVIRREVAAGLDDRLTHL</sequence>
<feature type="compositionally biased region" description="Low complexity" evidence="1">
    <location>
        <begin position="9"/>
        <end position="26"/>
    </location>
</feature>
<protein>
    <recommendedName>
        <fullName evidence="4">DUF2497 domain-containing protein</fullName>
    </recommendedName>
</protein>
<feature type="region of interest" description="Disordered" evidence="1">
    <location>
        <begin position="426"/>
        <end position="474"/>
    </location>
</feature>
<feature type="compositionally biased region" description="Basic and acidic residues" evidence="1">
    <location>
        <begin position="232"/>
        <end position="242"/>
    </location>
</feature>
<name>A0A4P7HMH6_9RHOB</name>
<dbReference type="Proteomes" id="UP000296374">
    <property type="component" value="Chromosome"/>
</dbReference>
<accession>A0A4P7HMH6</accession>
<reference evidence="3" key="1">
    <citation type="submission" date="2019-03" db="EMBL/GenBank/DDBJ databases">
        <authorList>
            <person name="Li J."/>
        </authorList>
    </citation>
    <scope>NUCLEOTIDE SEQUENCE [LARGE SCALE GENOMIC DNA]</scope>
    <source>
        <strain evidence="3">2251</strain>
    </source>
</reference>
<dbReference type="RefSeq" id="WP_135313746.1">
    <property type="nucleotide sequence ID" value="NZ_CP038439.1"/>
</dbReference>